<feature type="region of interest" description="Disordered" evidence="1">
    <location>
        <begin position="291"/>
        <end position="318"/>
    </location>
</feature>
<evidence type="ECO:0000256" key="1">
    <source>
        <dbReference type="SAM" id="MobiDB-lite"/>
    </source>
</evidence>
<dbReference type="WBParaSite" id="DME_0000302001-mRNA-1">
    <property type="protein sequence ID" value="DME_0000302001-mRNA-1"/>
    <property type="gene ID" value="DME_0000302001"/>
</dbReference>
<dbReference type="AlphaFoldDB" id="A0A0N4U7P9"/>
<organism evidence="3 5">
    <name type="scientific">Dracunculus medinensis</name>
    <name type="common">Guinea worm</name>
    <dbReference type="NCBI Taxonomy" id="318479"/>
    <lineage>
        <taxon>Eukaryota</taxon>
        <taxon>Metazoa</taxon>
        <taxon>Ecdysozoa</taxon>
        <taxon>Nematoda</taxon>
        <taxon>Chromadorea</taxon>
        <taxon>Rhabditida</taxon>
        <taxon>Spirurina</taxon>
        <taxon>Dracunculoidea</taxon>
        <taxon>Dracunculidae</taxon>
        <taxon>Dracunculus</taxon>
    </lineage>
</organism>
<dbReference type="EMBL" id="UYYG01001159">
    <property type="protein sequence ID" value="VDN57206.1"/>
    <property type="molecule type" value="Genomic_DNA"/>
</dbReference>
<evidence type="ECO:0000313" key="4">
    <source>
        <dbReference type="Proteomes" id="UP000274756"/>
    </source>
</evidence>
<proteinExistence type="predicted"/>
<feature type="region of interest" description="Disordered" evidence="1">
    <location>
        <begin position="189"/>
        <end position="214"/>
    </location>
</feature>
<keyword evidence="4" id="KW-1185">Reference proteome</keyword>
<dbReference type="Proteomes" id="UP000274756">
    <property type="component" value="Unassembled WGS sequence"/>
</dbReference>
<feature type="compositionally biased region" description="Basic and acidic residues" evidence="1">
    <location>
        <begin position="191"/>
        <end position="214"/>
    </location>
</feature>
<evidence type="ECO:0000313" key="5">
    <source>
        <dbReference type="WBParaSite" id="DME_0000302001-mRNA-1"/>
    </source>
</evidence>
<dbReference type="STRING" id="318479.A0A0N4U7P9"/>
<name>A0A0N4U7P9_DRAME</name>
<feature type="compositionally biased region" description="Basic and acidic residues" evidence="1">
    <location>
        <begin position="307"/>
        <end position="318"/>
    </location>
</feature>
<protein>
    <submittedName>
        <fullName evidence="5">VPS9 domain-containing protein</fullName>
    </submittedName>
</protein>
<dbReference type="OrthoDB" id="5869492at2759"/>
<dbReference type="Proteomes" id="UP000038040">
    <property type="component" value="Unplaced"/>
</dbReference>
<evidence type="ECO:0000313" key="2">
    <source>
        <dbReference type="EMBL" id="VDN57206.1"/>
    </source>
</evidence>
<feature type="compositionally biased region" description="Polar residues" evidence="1">
    <location>
        <begin position="294"/>
        <end position="306"/>
    </location>
</feature>
<reference evidence="2 4" key="2">
    <citation type="submission" date="2018-11" db="EMBL/GenBank/DDBJ databases">
        <authorList>
            <consortium name="Pathogen Informatics"/>
        </authorList>
    </citation>
    <scope>NUCLEOTIDE SEQUENCE [LARGE SCALE GENOMIC DNA]</scope>
</reference>
<accession>A0A0N4U7P9</accession>
<reference evidence="5" key="1">
    <citation type="submission" date="2017-02" db="UniProtKB">
        <authorList>
            <consortium name="WormBaseParasite"/>
        </authorList>
    </citation>
    <scope>IDENTIFICATION</scope>
</reference>
<sequence length="318" mass="36837">MDLLNQIVIYRGCDASLIINYVALLREVYSHAAANLKGQQMQEDERKSSMTLHWRKINEHFMKIRYATIDCWPRGNESDLLAIYVSMAVLYSLYKDFCDDDLIKQCYDAAQIARNCGSHGLSESEFSEVQQYCDIIENIYFIRSIKTIGTSHQGDRGKKENLEFSSEQNKTAPAFLTDYTYFARNTQKSTNHAEHQMNQKEVKDLGSSDAKEGQDSENLEMLINKNCNQFEQFDNKFANEEPQGSANPVEMDFRLESKKPEQLASQDCRQYSNKFEKQQKQTLYEKTEFYNNDGDLSNINQNSAENRSLENLKEMVNP</sequence>
<gene>
    <name evidence="2" type="ORF">DME_LOCUS7179</name>
</gene>
<evidence type="ECO:0000313" key="3">
    <source>
        <dbReference type="Proteomes" id="UP000038040"/>
    </source>
</evidence>